<dbReference type="AlphaFoldDB" id="A0A9J5XE19"/>
<comment type="caution">
    <text evidence="1">The sequence shown here is derived from an EMBL/GenBank/DDBJ whole genome shotgun (WGS) entry which is preliminary data.</text>
</comment>
<proteinExistence type="predicted"/>
<accession>A0A9J5XE19</accession>
<dbReference type="EMBL" id="JACXVP010000009">
    <property type="protein sequence ID" value="KAG5586627.1"/>
    <property type="molecule type" value="Genomic_DNA"/>
</dbReference>
<protein>
    <submittedName>
        <fullName evidence="1">Uncharacterized protein</fullName>
    </submittedName>
</protein>
<name>A0A9J5XE19_SOLCO</name>
<keyword evidence="2" id="KW-1185">Reference proteome</keyword>
<dbReference type="Proteomes" id="UP000824120">
    <property type="component" value="Chromosome 9"/>
</dbReference>
<gene>
    <name evidence="1" type="ORF">H5410_047061</name>
</gene>
<reference evidence="1 2" key="1">
    <citation type="submission" date="2020-09" db="EMBL/GenBank/DDBJ databases">
        <title>De no assembly of potato wild relative species, Solanum commersonii.</title>
        <authorList>
            <person name="Cho K."/>
        </authorList>
    </citation>
    <scope>NUCLEOTIDE SEQUENCE [LARGE SCALE GENOMIC DNA]</scope>
    <source>
        <strain evidence="1">LZ3.2</strain>
        <tissue evidence="1">Leaf</tissue>
    </source>
</reference>
<organism evidence="1 2">
    <name type="scientific">Solanum commersonii</name>
    <name type="common">Commerson's wild potato</name>
    <name type="synonym">Commerson's nightshade</name>
    <dbReference type="NCBI Taxonomy" id="4109"/>
    <lineage>
        <taxon>Eukaryota</taxon>
        <taxon>Viridiplantae</taxon>
        <taxon>Streptophyta</taxon>
        <taxon>Embryophyta</taxon>
        <taxon>Tracheophyta</taxon>
        <taxon>Spermatophyta</taxon>
        <taxon>Magnoliopsida</taxon>
        <taxon>eudicotyledons</taxon>
        <taxon>Gunneridae</taxon>
        <taxon>Pentapetalae</taxon>
        <taxon>asterids</taxon>
        <taxon>lamiids</taxon>
        <taxon>Solanales</taxon>
        <taxon>Solanaceae</taxon>
        <taxon>Solanoideae</taxon>
        <taxon>Solaneae</taxon>
        <taxon>Solanum</taxon>
    </lineage>
</organism>
<evidence type="ECO:0000313" key="1">
    <source>
        <dbReference type="EMBL" id="KAG5586627.1"/>
    </source>
</evidence>
<sequence>MRAHNKIQFTYAKINVNSKIQVVTSPISKSLMLTILAPNASSSSTIVFKCPHRKDNSIFIPWFTV</sequence>
<evidence type="ECO:0000313" key="2">
    <source>
        <dbReference type="Proteomes" id="UP000824120"/>
    </source>
</evidence>